<dbReference type="EMBL" id="CAFBPD010000182">
    <property type="protein sequence ID" value="CAB5014708.1"/>
    <property type="molecule type" value="Genomic_DNA"/>
</dbReference>
<organism evidence="2">
    <name type="scientific">freshwater metagenome</name>
    <dbReference type="NCBI Taxonomy" id="449393"/>
    <lineage>
        <taxon>unclassified sequences</taxon>
        <taxon>metagenomes</taxon>
        <taxon>ecological metagenomes</taxon>
    </lineage>
</organism>
<dbReference type="AlphaFoldDB" id="A0A6J7QAU0"/>
<protein>
    <submittedName>
        <fullName evidence="2">Unannotated protein</fullName>
    </submittedName>
</protein>
<dbReference type="EMBL" id="CAEZYW010000093">
    <property type="protein sequence ID" value="CAB4740278.1"/>
    <property type="molecule type" value="Genomic_DNA"/>
</dbReference>
<proteinExistence type="predicted"/>
<gene>
    <name evidence="1" type="ORF">UFOPK2786_00736</name>
    <name evidence="2" type="ORF">UFOPK4061_01051</name>
</gene>
<reference evidence="2" key="1">
    <citation type="submission" date="2020-05" db="EMBL/GenBank/DDBJ databases">
        <authorList>
            <person name="Chiriac C."/>
            <person name="Salcher M."/>
            <person name="Ghai R."/>
            <person name="Kavagutti S V."/>
        </authorList>
    </citation>
    <scope>NUCLEOTIDE SEQUENCE</scope>
</reference>
<accession>A0A6J7QAU0</accession>
<name>A0A6J7QAU0_9ZZZZ</name>
<sequence length="102" mass="11079">MEHCRDDTLALLALGEPVGSTHLSQHLTACAPARSRLDDPTRTVTVARSVAVSDSLVRPPAELWNSIAAELHDDLLQPTAHLGSRVRWIRRASASLSTYPDS</sequence>
<evidence type="ECO:0000313" key="2">
    <source>
        <dbReference type="EMBL" id="CAB5014708.1"/>
    </source>
</evidence>
<evidence type="ECO:0000313" key="1">
    <source>
        <dbReference type="EMBL" id="CAB4740278.1"/>
    </source>
</evidence>